<evidence type="ECO:0000313" key="1">
    <source>
        <dbReference type="EMBL" id="SHG50660.1"/>
    </source>
</evidence>
<sequence>MALPVRPLVIGGVLVAVGVAVVMGGGGNRDGVTPVSDKGRCEFRVSADLLNVRAGPATDQRVVERLRGNALVPGQSATENGFRKLGDNRWAAAEFLTPAPGNTCQ</sequence>
<protein>
    <recommendedName>
        <fullName evidence="3">SH3 domain-containing protein</fullName>
    </recommendedName>
</protein>
<dbReference type="RefSeq" id="WP_073488141.1">
    <property type="nucleotide sequence ID" value="NZ_FQVN01000009.1"/>
</dbReference>
<dbReference type="OrthoDB" id="3574655at2"/>
<evidence type="ECO:0008006" key="3">
    <source>
        <dbReference type="Google" id="ProtNLM"/>
    </source>
</evidence>
<organism evidence="1 2">
    <name type="scientific">Streptoalloteichus hindustanus</name>
    <dbReference type="NCBI Taxonomy" id="2017"/>
    <lineage>
        <taxon>Bacteria</taxon>
        <taxon>Bacillati</taxon>
        <taxon>Actinomycetota</taxon>
        <taxon>Actinomycetes</taxon>
        <taxon>Pseudonocardiales</taxon>
        <taxon>Pseudonocardiaceae</taxon>
        <taxon>Streptoalloteichus</taxon>
    </lineage>
</organism>
<keyword evidence="2" id="KW-1185">Reference proteome</keyword>
<accession>A0A1M5KDE8</accession>
<reference evidence="1 2" key="1">
    <citation type="submission" date="2016-11" db="EMBL/GenBank/DDBJ databases">
        <authorList>
            <person name="Jaros S."/>
            <person name="Januszkiewicz K."/>
            <person name="Wedrychowicz H."/>
        </authorList>
    </citation>
    <scope>NUCLEOTIDE SEQUENCE [LARGE SCALE GENOMIC DNA]</scope>
    <source>
        <strain evidence="1 2">DSM 44523</strain>
    </source>
</reference>
<dbReference type="EMBL" id="FQVN01000009">
    <property type="protein sequence ID" value="SHG50660.1"/>
    <property type="molecule type" value="Genomic_DNA"/>
</dbReference>
<gene>
    <name evidence="1" type="ORF">SAMN05444320_109228</name>
</gene>
<dbReference type="AlphaFoldDB" id="A0A1M5KDE8"/>
<evidence type="ECO:0000313" key="2">
    <source>
        <dbReference type="Proteomes" id="UP000184501"/>
    </source>
</evidence>
<dbReference type="Proteomes" id="UP000184501">
    <property type="component" value="Unassembled WGS sequence"/>
</dbReference>
<proteinExistence type="predicted"/>
<name>A0A1M5KDE8_STRHI</name>
<dbReference type="STRING" id="2017.SAMN05444320_109228"/>